<organism evidence="1 2">
    <name type="scientific">Roseobacter cerasinus</name>
    <dbReference type="NCBI Taxonomy" id="2602289"/>
    <lineage>
        <taxon>Bacteria</taxon>
        <taxon>Pseudomonadati</taxon>
        <taxon>Pseudomonadota</taxon>
        <taxon>Alphaproteobacteria</taxon>
        <taxon>Rhodobacterales</taxon>
        <taxon>Roseobacteraceae</taxon>
        <taxon>Roseobacter</taxon>
    </lineage>
</organism>
<reference evidence="1 2" key="1">
    <citation type="submission" date="2019-12" db="EMBL/GenBank/DDBJ databases">
        <title>Roseobacter cerasinus sp. nov., isolated from seawater around aquaculture.</title>
        <authorList>
            <person name="Muramatsu S."/>
            <person name="Takabe Y."/>
            <person name="Mori K."/>
            <person name="Takaichi S."/>
            <person name="Hanada S."/>
        </authorList>
    </citation>
    <scope>NUCLEOTIDE SEQUENCE [LARGE SCALE GENOMIC DNA]</scope>
    <source>
        <strain evidence="1 2">AI77</strain>
    </source>
</reference>
<dbReference type="AlphaFoldDB" id="A0A640VSU1"/>
<dbReference type="Proteomes" id="UP000436522">
    <property type="component" value="Unassembled WGS sequence"/>
</dbReference>
<sequence length="59" mass="6724">MPIKNLHKIRGINITKKHMTIAVHVGEDWMGDPAVNRYQLELPKIEAPDLSYILGTLGW</sequence>
<name>A0A640VSU1_9RHOB</name>
<evidence type="ECO:0000313" key="1">
    <source>
        <dbReference type="EMBL" id="GFE49965.1"/>
    </source>
</evidence>
<comment type="caution">
    <text evidence="1">The sequence shown here is derived from an EMBL/GenBank/DDBJ whole genome shotgun (WGS) entry which is preliminary data.</text>
</comment>
<evidence type="ECO:0000313" key="2">
    <source>
        <dbReference type="Proteomes" id="UP000436522"/>
    </source>
</evidence>
<dbReference type="EMBL" id="BLIV01000003">
    <property type="protein sequence ID" value="GFE49965.1"/>
    <property type="molecule type" value="Genomic_DNA"/>
</dbReference>
<gene>
    <name evidence="1" type="ORF">So717_17180</name>
</gene>
<keyword evidence="2" id="KW-1185">Reference proteome</keyword>
<dbReference type="RefSeq" id="WP_238840753.1">
    <property type="nucleotide sequence ID" value="NZ_BLIV01000003.1"/>
</dbReference>
<accession>A0A640VSU1</accession>
<proteinExistence type="predicted"/>
<protein>
    <submittedName>
        <fullName evidence="1">Uncharacterized protein</fullName>
    </submittedName>
</protein>